<dbReference type="PANTHER" id="PTHR15617">
    <property type="entry name" value="TRANSCRIPTION FACTOR GIBBIN"/>
    <property type="match status" value="1"/>
</dbReference>
<dbReference type="OrthoDB" id="8950893at2759"/>
<evidence type="ECO:0000256" key="3">
    <source>
        <dbReference type="SAM" id="MobiDB-lite"/>
    </source>
</evidence>
<feature type="domain" description="DUF4683" evidence="4">
    <location>
        <begin position="155"/>
        <end position="537"/>
    </location>
</feature>
<dbReference type="PANTHER" id="PTHR15617:SF1">
    <property type="entry name" value="TRANSCRIPTION FACTOR GIBBIN"/>
    <property type="match status" value="1"/>
</dbReference>
<protein>
    <recommendedName>
        <fullName evidence="4">DUF4683 domain-containing protein</fullName>
    </recommendedName>
</protein>
<reference evidence="5 6" key="1">
    <citation type="journal article" date="2018" name="Nat. Ecol. Evol.">
        <title>Shark genomes provide insights into elasmobranch evolution and the origin of vertebrates.</title>
        <authorList>
            <person name="Hara Y"/>
            <person name="Yamaguchi K"/>
            <person name="Onimaru K"/>
            <person name="Kadota M"/>
            <person name="Koyanagi M"/>
            <person name="Keeley SD"/>
            <person name="Tatsumi K"/>
            <person name="Tanaka K"/>
            <person name="Motone F"/>
            <person name="Kageyama Y"/>
            <person name="Nozu R"/>
            <person name="Adachi N"/>
            <person name="Nishimura O"/>
            <person name="Nakagawa R"/>
            <person name="Tanegashima C"/>
            <person name="Kiyatake I"/>
            <person name="Matsumoto R"/>
            <person name="Murakumo K"/>
            <person name="Nishida K"/>
            <person name="Terakita A"/>
            <person name="Kuratani S"/>
            <person name="Sato K"/>
            <person name="Hyodo S Kuraku.S."/>
        </authorList>
    </citation>
    <scope>NUCLEOTIDE SEQUENCE [LARGE SCALE GENOMIC DNA]</scope>
</reference>
<feature type="compositionally biased region" description="Polar residues" evidence="3">
    <location>
        <begin position="797"/>
        <end position="807"/>
    </location>
</feature>
<organism evidence="5 6">
    <name type="scientific">Chiloscyllium punctatum</name>
    <name type="common">Brownbanded bambooshark</name>
    <name type="synonym">Hemiscyllium punctatum</name>
    <dbReference type="NCBI Taxonomy" id="137246"/>
    <lineage>
        <taxon>Eukaryota</taxon>
        <taxon>Metazoa</taxon>
        <taxon>Chordata</taxon>
        <taxon>Craniata</taxon>
        <taxon>Vertebrata</taxon>
        <taxon>Chondrichthyes</taxon>
        <taxon>Elasmobranchii</taxon>
        <taxon>Galeomorphii</taxon>
        <taxon>Galeoidea</taxon>
        <taxon>Orectolobiformes</taxon>
        <taxon>Hemiscylliidae</taxon>
        <taxon>Chiloscyllium</taxon>
    </lineage>
</organism>
<feature type="region of interest" description="Disordered" evidence="3">
    <location>
        <begin position="1419"/>
        <end position="1465"/>
    </location>
</feature>
<comment type="subcellular location">
    <subcellularLocation>
        <location evidence="1">Nucleus</location>
    </subcellularLocation>
</comment>
<feature type="region of interest" description="Disordered" evidence="3">
    <location>
        <begin position="203"/>
        <end position="230"/>
    </location>
</feature>
<comment type="caution">
    <text evidence="5">The sequence shown here is derived from an EMBL/GenBank/DDBJ whole genome shotgun (WGS) entry which is preliminary data.</text>
</comment>
<accession>A0A401SWD3</accession>
<evidence type="ECO:0000313" key="6">
    <source>
        <dbReference type="Proteomes" id="UP000287033"/>
    </source>
</evidence>
<gene>
    <name evidence="5" type="ORF">chiPu_0013141</name>
</gene>
<dbReference type="STRING" id="137246.A0A401SWD3"/>
<dbReference type="InterPro" id="IPR039225">
    <property type="entry name" value="AHDC1"/>
</dbReference>
<evidence type="ECO:0000313" key="5">
    <source>
        <dbReference type="EMBL" id="GCC34666.1"/>
    </source>
</evidence>
<dbReference type="GO" id="GO:0005634">
    <property type="term" value="C:nucleus"/>
    <property type="evidence" value="ECO:0007669"/>
    <property type="project" value="UniProtKB-SubCell"/>
</dbReference>
<feature type="region of interest" description="Disordered" evidence="3">
    <location>
        <begin position="464"/>
        <end position="501"/>
    </location>
</feature>
<feature type="region of interest" description="Disordered" evidence="3">
    <location>
        <begin position="797"/>
        <end position="838"/>
    </location>
</feature>
<feature type="compositionally biased region" description="Polar residues" evidence="3">
    <location>
        <begin position="1342"/>
        <end position="1352"/>
    </location>
</feature>
<keyword evidence="6" id="KW-1185">Reference proteome</keyword>
<feature type="region of interest" description="Disordered" evidence="3">
    <location>
        <begin position="1332"/>
        <end position="1352"/>
    </location>
</feature>
<evidence type="ECO:0000259" key="4">
    <source>
        <dbReference type="Pfam" id="PF15735"/>
    </source>
</evidence>
<feature type="region of interest" description="Disordered" evidence="3">
    <location>
        <begin position="1"/>
        <end position="23"/>
    </location>
</feature>
<feature type="compositionally biased region" description="Polar residues" evidence="3">
    <location>
        <begin position="1419"/>
        <end position="1431"/>
    </location>
</feature>
<feature type="region of interest" description="Disordered" evidence="3">
    <location>
        <begin position="1115"/>
        <end position="1137"/>
    </location>
</feature>
<feature type="compositionally biased region" description="Basic residues" evidence="3">
    <location>
        <begin position="479"/>
        <end position="489"/>
    </location>
</feature>
<dbReference type="EMBL" id="BEZZ01000622">
    <property type="protein sequence ID" value="GCC34666.1"/>
    <property type="molecule type" value="Genomic_DNA"/>
</dbReference>
<proteinExistence type="predicted"/>
<evidence type="ECO:0000256" key="1">
    <source>
        <dbReference type="ARBA" id="ARBA00004123"/>
    </source>
</evidence>
<feature type="compositionally biased region" description="Basic and acidic residues" evidence="3">
    <location>
        <begin position="81"/>
        <end position="96"/>
    </location>
</feature>
<feature type="compositionally biased region" description="Basic and acidic residues" evidence="3">
    <location>
        <begin position="215"/>
        <end position="230"/>
    </location>
</feature>
<sequence length="1465" mass="163154">MSAPKELCNGSEETEGVPLANGSLDVKDGQYSNAYTYNEADTLIQMDSVGICQTRKTKSCYNEESLKSDIGSDKSSIGKAETNEVTKEKMSSDSLHRSFPNATMGTGKRNINNIVALLKNKCGNGKSNLYPVVTLRDIMKDLNLLSNDVQNNGIQLSCGAFKIDSSTFQSNGSKVAKNEKTGLQYSFFSSVVLASSIRSPEESLHIGSKSQMASRRQEMDRTQRKENTDHRECRRVEFEKFDPANPDSKIEALISSAVSPNNNSFFENMSSLYTVPEHRHHVKCESSKAGILKHNSQNEEEINAGLLLTETTCKKYALRKKPMIQYNRENSLEQIEFEKYCKSLSIPSASAEAYQDYGAVSRLPLKRTLLNKNPKTKCKGSRKMLVKIAKINTQKYQMYTERKTKMCQKLLLHNNVSAGVKTHHVTLPEQNTAALPTVKKGRRSKVMVLPTSDIPVVIKRKRGRPRKVLPEGSSEATNHVKRKPRHHKLSPPQPTYIAGSNDNTTDYADVLSKLAFLTKQSLILGRCSPPRCWSPSDPGSFQRSASMHQDMSQFYRTLAGTRRRGGKAGCSRGRQLGQFAESSSTFSDFFEGIGKRKRIFLGETKLYARKCKWGTEMKEKPVQRRKPYKRALPFPEHGIFRNMNAENSEWARQNENFWPVGQGYPSKQPIRNGLYPSYPGMSTQSFPNTIWESGSMSRNGYLMGCLSSNQSSVAQQSPGCIAGYFRSLLDSDDSSDLMDLSFSQTGQESCNLSGSFGVSNSAQPSRHLTHYQEGFDKTNSPSCIGSQQHTNQTGQTYPQMIADNSDNVDFGSSYHPSDSETFQRVAAQPPLSRPTGLSCQQTADSFVQYSNYRPKAQSFSNSDVLPQPREYSGLDFLGNRDCTFGYDTSNNVTSSQANSTETYSHHVIGSNLHFNKTSSFNAFKPVHSPLTLQTSLTSENQSDAACSMDHASQKYLNSLQLSADTSRMAFSRGLQLSCKSSFNLCDGNMAYFNHHYTPVLDYNLNESKDILDISNYTPQKVKLRSFPETYSESSSHFNTSFENSEGGVNICGNMASEEKSSLSSLEKLMMDWDETVPIERSGPKAGSKRQWNHHVPFPTDSRAVYGRRKRVDMSSPSQLIFPASPSFPSRKGALPRQMRNTRGLCASNKREQFIRKSKLLQRTQGTNPIFSESADCALDYGYSPDSSMPPTLCNTQNFQVQKNDQKEYCSLYSSGCSTPMPDENYSPIFSGSDVQETLYSDLKQSTLETEPFQSPHQQLSAQALQHSINPDHEGLLSENQDFFSLRTPGYVDNLESSEGKKHSAFYDALENSSGTNVAPRTTPANRDLSVSQLQFDPDNPPLETSTRYLQNSTSCSSLVESKKEADMPLFVMQGRHNPPSSAPQMIPLNMVAQMDKETQKMAIDYSSSVYANAMLSTANASPASSDSSIHVDNNYADKQGNRRQAPMGLLLDQNQDEVYTGNASQ</sequence>
<dbReference type="InterPro" id="IPR032757">
    <property type="entry name" value="DUF4683"/>
</dbReference>
<name>A0A401SWD3_CHIPU</name>
<feature type="region of interest" description="Disordered" evidence="3">
    <location>
        <begin position="69"/>
        <end position="103"/>
    </location>
</feature>
<dbReference type="Proteomes" id="UP000287033">
    <property type="component" value="Unassembled WGS sequence"/>
</dbReference>
<feature type="compositionally biased region" description="Polar residues" evidence="3">
    <location>
        <begin position="1452"/>
        <end position="1465"/>
    </location>
</feature>
<dbReference type="OMA" id="CKWGTEM"/>
<evidence type="ECO:0000256" key="2">
    <source>
        <dbReference type="ARBA" id="ARBA00023242"/>
    </source>
</evidence>
<keyword evidence="2" id="KW-0539">Nucleus</keyword>
<dbReference type="Pfam" id="PF15735">
    <property type="entry name" value="DUF4683"/>
    <property type="match status" value="1"/>
</dbReference>